<evidence type="ECO:0000256" key="3">
    <source>
        <dbReference type="ARBA" id="ARBA00022692"/>
    </source>
</evidence>
<accession>W0QFQ2</accession>
<dbReference type="AlphaFoldDB" id="W0QFQ2"/>
<evidence type="ECO:0000256" key="1">
    <source>
        <dbReference type="ARBA" id="ARBA00004651"/>
    </source>
</evidence>
<evidence type="ECO:0000256" key="2">
    <source>
        <dbReference type="ARBA" id="ARBA00022475"/>
    </source>
</evidence>
<evidence type="ECO:0000313" key="7">
    <source>
        <dbReference type="EMBL" id="AHG76083.1"/>
    </source>
</evidence>
<dbReference type="PANTHER" id="PTHR30086:SF20">
    <property type="entry name" value="ARGININE EXPORTER PROTEIN ARGO-RELATED"/>
    <property type="match status" value="1"/>
</dbReference>
<evidence type="ECO:0000256" key="4">
    <source>
        <dbReference type="ARBA" id="ARBA00022989"/>
    </source>
</evidence>
<dbReference type="GO" id="GO:0015171">
    <property type="term" value="F:amino acid transmembrane transporter activity"/>
    <property type="evidence" value="ECO:0007669"/>
    <property type="project" value="TreeGrafter"/>
</dbReference>
<name>W0QFQ2_9PAST</name>
<feature type="transmembrane region" description="Helical" evidence="6">
    <location>
        <begin position="42"/>
        <end position="67"/>
    </location>
</feature>
<feature type="transmembrane region" description="Helical" evidence="6">
    <location>
        <begin position="111"/>
        <end position="134"/>
    </location>
</feature>
<dbReference type="InterPro" id="IPR001123">
    <property type="entry name" value="LeuE-type"/>
</dbReference>
<dbReference type="PIRSF" id="PIRSF006324">
    <property type="entry name" value="LeuE"/>
    <property type="match status" value="1"/>
</dbReference>
<feature type="transmembrane region" description="Helical" evidence="6">
    <location>
        <begin position="73"/>
        <end position="90"/>
    </location>
</feature>
<dbReference type="PATRIC" id="fig|1433287.3.peg.1561"/>
<sequence>MMSDIVNYWGFLTACILLNLTPGSDTIYILTRTIAEGKKAGLMSSLGILVGILCHILAVSLGLAGIVAHSPTLFNFLKYAGAIYLCYLGAKMWQEPLVLEKIILDKLPLWSIFRQGLITNLLNPKVLLFFLALLPQFVSHNLENTFIPFMLLGLTFLSTSIIWVSILVLAAAPVGDFLRHNQKVGSWLNKICGSIFIGLAIKIGLEK</sequence>
<evidence type="ECO:0000256" key="6">
    <source>
        <dbReference type="SAM" id="Phobius"/>
    </source>
</evidence>
<proteinExistence type="predicted"/>
<evidence type="ECO:0000256" key="5">
    <source>
        <dbReference type="ARBA" id="ARBA00023136"/>
    </source>
</evidence>
<keyword evidence="4 6" id="KW-1133">Transmembrane helix</keyword>
<reference evidence="7 8" key="1">
    <citation type="submission" date="2013-12" db="EMBL/GenBank/DDBJ databases">
        <title>Annotation of the Mannheimia varigena USDA-ARS-USMARC-1296 complete genome.</title>
        <authorList>
            <person name="Harhay G.P."/>
            <person name="Clawson M.L."/>
            <person name="Murray R.W."/>
            <person name="Lubbers B.V."/>
            <person name="Heaton M.P."/>
            <person name="Chitko-Mckown C.G."/>
            <person name="Harhay D.M."/>
            <person name="Smith T.P.L."/>
        </authorList>
    </citation>
    <scope>NUCLEOTIDE SEQUENCE [LARGE SCALE GENOMIC DNA]</scope>
    <source>
        <strain evidence="7 8">USDA-ARS-USMARC-1296</strain>
    </source>
</reference>
<feature type="transmembrane region" description="Helical" evidence="6">
    <location>
        <begin position="6"/>
        <end position="30"/>
    </location>
</feature>
<keyword evidence="8" id="KW-1185">Reference proteome</keyword>
<dbReference type="GO" id="GO:0005886">
    <property type="term" value="C:plasma membrane"/>
    <property type="evidence" value="ECO:0007669"/>
    <property type="project" value="UniProtKB-SubCell"/>
</dbReference>
<dbReference type="STRING" id="1433287.X808_15610"/>
<organism evidence="7 8">
    <name type="scientific">Mannheimia varigena USDA-ARS-USMARC-1296</name>
    <dbReference type="NCBI Taxonomy" id="1433287"/>
    <lineage>
        <taxon>Bacteria</taxon>
        <taxon>Pseudomonadati</taxon>
        <taxon>Pseudomonadota</taxon>
        <taxon>Gammaproteobacteria</taxon>
        <taxon>Pasteurellales</taxon>
        <taxon>Pasteurellaceae</taxon>
        <taxon>Mannheimia</taxon>
    </lineage>
</organism>
<keyword evidence="5 6" id="KW-0472">Membrane</keyword>
<dbReference type="Proteomes" id="UP000066995">
    <property type="component" value="Chromosome"/>
</dbReference>
<dbReference type="EMBL" id="CP006943">
    <property type="protein sequence ID" value="AHG76083.1"/>
    <property type="molecule type" value="Genomic_DNA"/>
</dbReference>
<feature type="transmembrane region" description="Helical" evidence="6">
    <location>
        <begin position="146"/>
        <end position="175"/>
    </location>
</feature>
<keyword evidence="2" id="KW-1003">Cell membrane</keyword>
<protein>
    <submittedName>
        <fullName evidence="7">Lysine exporter protein</fullName>
    </submittedName>
</protein>
<comment type="subcellular location">
    <subcellularLocation>
        <location evidence="1">Cell membrane</location>
        <topology evidence="1">Multi-pass membrane protein</topology>
    </subcellularLocation>
</comment>
<feature type="transmembrane region" description="Helical" evidence="6">
    <location>
        <begin position="187"/>
        <end position="205"/>
    </location>
</feature>
<keyword evidence="3 6" id="KW-0812">Transmembrane</keyword>
<dbReference type="HOGENOM" id="CLU_079569_3_1_6"/>
<evidence type="ECO:0000313" key="8">
    <source>
        <dbReference type="Proteomes" id="UP000066995"/>
    </source>
</evidence>
<gene>
    <name evidence="7" type="ORF">X808_15610</name>
</gene>
<dbReference type="Pfam" id="PF01810">
    <property type="entry name" value="LysE"/>
    <property type="match status" value="1"/>
</dbReference>
<dbReference type="eggNOG" id="COG1280">
    <property type="taxonomic scope" value="Bacteria"/>
</dbReference>
<dbReference type="KEGG" id="mvi:X808_15610"/>
<dbReference type="PANTHER" id="PTHR30086">
    <property type="entry name" value="ARGININE EXPORTER PROTEIN ARGO"/>
    <property type="match status" value="1"/>
</dbReference>